<gene>
    <name evidence="1" type="ORF">GCM10011402_17530</name>
</gene>
<evidence type="ECO:0000313" key="1">
    <source>
        <dbReference type="EMBL" id="GGF65878.1"/>
    </source>
</evidence>
<dbReference type="Proteomes" id="UP000640509">
    <property type="component" value="Unassembled WGS sequence"/>
</dbReference>
<sequence>MSIVPVGFTLPASLVGLQGNKVATARTGRIARKRAVLERLCQNPVISTSSIITGLDLQQD</sequence>
<name>A0ABQ1VIS3_9RHOB</name>
<protein>
    <submittedName>
        <fullName evidence="1">Uncharacterized protein</fullName>
    </submittedName>
</protein>
<evidence type="ECO:0000313" key="2">
    <source>
        <dbReference type="Proteomes" id="UP000640509"/>
    </source>
</evidence>
<accession>A0ABQ1VIS3</accession>
<comment type="caution">
    <text evidence="1">The sequence shown here is derived from an EMBL/GenBank/DDBJ whole genome shotgun (WGS) entry which is preliminary data.</text>
</comment>
<proteinExistence type="predicted"/>
<organism evidence="1 2">
    <name type="scientific">Paracoccus acridae</name>
    <dbReference type="NCBI Taxonomy" id="1795310"/>
    <lineage>
        <taxon>Bacteria</taxon>
        <taxon>Pseudomonadati</taxon>
        <taxon>Pseudomonadota</taxon>
        <taxon>Alphaproteobacteria</taxon>
        <taxon>Rhodobacterales</taxon>
        <taxon>Paracoccaceae</taxon>
        <taxon>Paracoccus</taxon>
    </lineage>
</organism>
<keyword evidence="2" id="KW-1185">Reference proteome</keyword>
<reference evidence="2" key="1">
    <citation type="journal article" date="2019" name="Int. J. Syst. Evol. Microbiol.">
        <title>The Global Catalogue of Microorganisms (GCM) 10K type strain sequencing project: providing services to taxonomists for standard genome sequencing and annotation.</title>
        <authorList>
            <consortium name="The Broad Institute Genomics Platform"/>
            <consortium name="The Broad Institute Genome Sequencing Center for Infectious Disease"/>
            <person name="Wu L."/>
            <person name="Ma J."/>
        </authorList>
    </citation>
    <scope>NUCLEOTIDE SEQUENCE [LARGE SCALE GENOMIC DNA]</scope>
    <source>
        <strain evidence="2">CGMCC 1.15419</strain>
    </source>
</reference>
<dbReference type="EMBL" id="BMIV01000005">
    <property type="protein sequence ID" value="GGF65878.1"/>
    <property type="molecule type" value="Genomic_DNA"/>
</dbReference>